<comment type="caution">
    <text evidence="7">The sequence shown here is derived from an EMBL/GenBank/DDBJ whole genome shotgun (WGS) entry which is preliminary data.</text>
</comment>
<dbReference type="Gene3D" id="3.90.1720.10">
    <property type="entry name" value="endopeptidase domain like (from Nostoc punctiforme)"/>
    <property type="match status" value="1"/>
</dbReference>
<dbReference type="GO" id="GO:0008234">
    <property type="term" value="F:cysteine-type peptidase activity"/>
    <property type="evidence" value="ECO:0007669"/>
    <property type="project" value="UniProtKB-KW"/>
</dbReference>
<protein>
    <recommendedName>
        <fullName evidence="6">NlpC/P60 domain-containing protein</fullName>
    </recommendedName>
</protein>
<gene>
    <name evidence="7" type="ORF">COW36_23525</name>
</gene>
<dbReference type="InterPro" id="IPR038765">
    <property type="entry name" value="Papain-like_cys_pep_sf"/>
</dbReference>
<dbReference type="PROSITE" id="PS51935">
    <property type="entry name" value="NLPC_P60"/>
    <property type="match status" value="1"/>
</dbReference>
<evidence type="ECO:0000259" key="6">
    <source>
        <dbReference type="PROSITE" id="PS51935"/>
    </source>
</evidence>
<evidence type="ECO:0000256" key="3">
    <source>
        <dbReference type="ARBA" id="ARBA00022801"/>
    </source>
</evidence>
<feature type="signal peptide" evidence="5">
    <location>
        <begin position="1"/>
        <end position="19"/>
    </location>
</feature>
<organism evidence="7 8">
    <name type="scientific">bacterium (Candidatus Blackallbacteria) CG17_big_fil_post_rev_8_21_14_2_50_48_46</name>
    <dbReference type="NCBI Taxonomy" id="2014261"/>
    <lineage>
        <taxon>Bacteria</taxon>
        <taxon>Candidatus Blackallbacteria</taxon>
    </lineage>
</organism>
<accession>A0A2M7FXN2</accession>
<evidence type="ECO:0000313" key="8">
    <source>
        <dbReference type="Proteomes" id="UP000231019"/>
    </source>
</evidence>
<dbReference type="Gene3D" id="2.30.30.40">
    <property type="entry name" value="SH3 Domains"/>
    <property type="match status" value="2"/>
</dbReference>
<dbReference type="Pfam" id="PF18348">
    <property type="entry name" value="SH3_16"/>
    <property type="match status" value="1"/>
</dbReference>
<feature type="chain" id="PRO_5014617534" description="NlpC/P60 domain-containing protein" evidence="5">
    <location>
        <begin position="20"/>
        <end position="373"/>
    </location>
</feature>
<sequence length="373" mass="42046">MPKLIKWLGTGLLALCLQAATYQGVPTREQLNTALQLVRERSSSDAEMSYFEVDAFLEKGKLILRGKVGDVEQKLLLLAGFHQFHLPLVDQVELFPFRQISTPYAWVRTPWLDGFAEPNPASPLKTQLLFGTLLRILKTQGDWALVQSVSDRYISWVAYPEVLPVPEQKYDELVGLDSVMIRQPETQLYQDEALTQPLLSVLAGTRLPLIRAGENVYEVLAPGAEGIRPAYLAKSALRLFIPSQPFLPEELVAEARYWLKTPYLEGGTTIKGCDDGALIQHIFKQFGVLLPRKPRQFLPLTLSIRDSEQLKPGDLYLYGQHIGLYLGEGFVLHPVPDQHRFLISSIHPGAPRYYKPLHLEFKQGARLLLGNPN</sequence>
<evidence type="ECO:0000256" key="4">
    <source>
        <dbReference type="ARBA" id="ARBA00022807"/>
    </source>
</evidence>
<keyword evidence="3" id="KW-0378">Hydrolase</keyword>
<evidence type="ECO:0000256" key="2">
    <source>
        <dbReference type="ARBA" id="ARBA00022670"/>
    </source>
</evidence>
<reference evidence="7 8" key="1">
    <citation type="submission" date="2017-09" db="EMBL/GenBank/DDBJ databases">
        <title>Depth-based differentiation of microbial function through sediment-hosted aquifers and enrichment of novel symbionts in the deep terrestrial subsurface.</title>
        <authorList>
            <person name="Probst A.J."/>
            <person name="Ladd B."/>
            <person name="Jarett J.K."/>
            <person name="Geller-Mcgrath D.E."/>
            <person name="Sieber C.M."/>
            <person name="Emerson J.B."/>
            <person name="Anantharaman K."/>
            <person name="Thomas B.C."/>
            <person name="Malmstrom R."/>
            <person name="Stieglmeier M."/>
            <person name="Klingl A."/>
            <person name="Woyke T."/>
            <person name="Ryan C.M."/>
            <person name="Banfield J.F."/>
        </authorList>
    </citation>
    <scope>NUCLEOTIDE SEQUENCE [LARGE SCALE GENOMIC DNA]</scope>
    <source>
        <strain evidence="7">CG17_big_fil_post_rev_8_21_14_2_50_48_46</strain>
    </source>
</reference>
<dbReference type="Pfam" id="PF00877">
    <property type="entry name" value="NLPC_P60"/>
    <property type="match status" value="1"/>
</dbReference>
<dbReference type="EMBL" id="PFFQ01000065">
    <property type="protein sequence ID" value="PIW14011.1"/>
    <property type="molecule type" value="Genomic_DNA"/>
</dbReference>
<evidence type="ECO:0000313" key="7">
    <source>
        <dbReference type="EMBL" id="PIW14011.1"/>
    </source>
</evidence>
<dbReference type="PANTHER" id="PTHR47053">
    <property type="entry name" value="MUREIN DD-ENDOPEPTIDASE MEPH-RELATED"/>
    <property type="match status" value="1"/>
</dbReference>
<dbReference type="PANTHER" id="PTHR47053:SF1">
    <property type="entry name" value="MUREIN DD-ENDOPEPTIDASE MEPH-RELATED"/>
    <property type="match status" value="1"/>
</dbReference>
<keyword evidence="2" id="KW-0645">Protease</keyword>
<dbReference type="InterPro" id="IPR051202">
    <property type="entry name" value="Peptidase_C40"/>
</dbReference>
<evidence type="ECO:0000256" key="5">
    <source>
        <dbReference type="SAM" id="SignalP"/>
    </source>
</evidence>
<comment type="similarity">
    <text evidence="1">Belongs to the peptidase C40 family.</text>
</comment>
<dbReference type="SUPFAM" id="SSF54001">
    <property type="entry name" value="Cysteine proteinases"/>
    <property type="match status" value="1"/>
</dbReference>
<dbReference type="InterPro" id="IPR041382">
    <property type="entry name" value="SH3_16"/>
</dbReference>
<dbReference type="GO" id="GO:0006508">
    <property type="term" value="P:proteolysis"/>
    <property type="evidence" value="ECO:0007669"/>
    <property type="project" value="UniProtKB-KW"/>
</dbReference>
<dbReference type="InterPro" id="IPR000064">
    <property type="entry name" value="NLP_P60_dom"/>
</dbReference>
<dbReference type="Proteomes" id="UP000231019">
    <property type="component" value="Unassembled WGS sequence"/>
</dbReference>
<keyword evidence="5" id="KW-0732">Signal</keyword>
<keyword evidence="4" id="KW-0788">Thiol protease</keyword>
<feature type="domain" description="NlpC/P60" evidence="6">
    <location>
        <begin position="245"/>
        <end position="365"/>
    </location>
</feature>
<dbReference type="AlphaFoldDB" id="A0A2M7FXN2"/>
<name>A0A2M7FXN2_9BACT</name>
<proteinExistence type="inferred from homology"/>
<evidence type="ECO:0000256" key="1">
    <source>
        <dbReference type="ARBA" id="ARBA00007074"/>
    </source>
</evidence>